<dbReference type="InterPro" id="IPR032816">
    <property type="entry name" value="VTT_dom"/>
</dbReference>
<dbReference type="AlphaFoldDB" id="A0AA38G5J9"/>
<feature type="transmembrane region" description="Helical" evidence="1">
    <location>
        <begin position="186"/>
        <end position="203"/>
    </location>
</feature>
<feature type="transmembrane region" description="Helical" evidence="1">
    <location>
        <begin position="209"/>
        <end position="231"/>
    </location>
</feature>
<dbReference type="PANTHER" id="PTHR46431:SF7">
    <property type="entry name" value="SNARE ASSOCIATED GOLGI PROTEIN FAMILY"/>
    <property type="match status" value="1"/>
</dbReference>
<feature type="non-terminal residue" evidence="3">
    <location>
        <position position="1"/>
    </location>
</feature>
<dbReference type="EMBL" id="JAHRHJ020000004">
    <property type="protein sequence ID" value="KAH9317051.1"/>
    <property type="molecule type" value="Genomic_DNA"/>
</dbReference>
<accession>A0AA38G5J9</accession>
<dbReference type="Proteomes" id="UP000824469">
    <property type="component" value="Unassembled WGS sequence"/>
</dbReference>
<evidence type="ECO:0000313" key="3">
    <source>
        <dbReference type="EMBL" id="KAH9317051.1"/>
    </source>
</evidence>
<feature type="domain" description="VTT" evidence="2">
    <location>
        <begin position="112"/>
        <end position="232"/>
    </location>
</feature>
<dbReference type="PANTHER" id="PTHR46431">
    <property type="entry name" value="EXPRESSED PROTEIN"/>
    <property type="match status" value="1"/>
</dbReference>
<keyword evidence="4" id="KW-1185">Reference proteome</keyword>
<keyword evidence="1" id="KW-0472">Membrane</keyword>
<keyword evidence="1" id="KW-0812">Transmembrane</keyword>
<evidence type="ECO:0000259" key="2">
    <source>
        <dbReference type="Pfam" id="PF09335"/>
    </source>
</evidence>
<comment type="caution">
    <text evidence="3">The sequence shown here is derived from an EMBL/GenBank/DDBJ whole genome shotgun (WGS) entry which is preliminary data.</text>
</comment>
<feature type="transmembrane region" description="Helical" evidence="1">
    <location>
        <begin position="252"/>
        <end position="273"/>
    </location>
</feature>
<dbReference type="Pfam" id="PF09335">
    <property type="entry name" value="VTT_dom"/>
    <property type="match status" value="1"/>
</dbReference>
<proteinExistence type="predicted"/>
<gene>
    <name evidence="3" type="ORF">KI387_018820</name>
</gene>
<name>A0AA38G5J9_TAXCH</name>
<dbReference type="OMA" id="WWIKVVL"/>
<evidence type="ECO:0000313" key="4">
    <source>
        <dbReference type="Proteomes" id="UP000824469"/>
    </source>
</evidence>
<feature type="transmembrane region" description="Helical" evidence="1">
    <location>
        <begin position="49"/>
        <end position="76"/>
    </location>
</feature>
<sequence length="316" mass="35565">MREVILNVRQAMCQENADYVRLCYSDEPESEEFGRLLVVKKADKYFICWWIKVVLLCFSLLALVAAFIIWGMPILIDQVIIPVLAWEAAIFDVTALVFVLIGSMGLCPVFLLPSAPSMWLAGMTFGYCFGFLIIMAGTSIGMSFPYFIGSHFHSRIQKWLERWPQKSAVIRLAGEGNWFHQFRAVALLRISPFPYIIFNYAIVATNVKYSPYIIGSFAGTIPEVFVTIYSGRLLRQLAEAKYKKRPVTPLQIIMETLGLCVAVVTTVGITLYAKKVLVNLQTDEELCTNGGAHGKENILCIHGKEKELCSNEAEDH</sequence>
<organism evidence="3 4">
    <name type="scientific">Taxus chinensis</name>
    <name type="common">Chinese yew</name>
    <name type="synonym">Taxus wallichiana var. chinensis</name>
    <dbReference type="NCBI Taxonomy" id="29808"/>
    <lineage>
        <taxon>Eukaryota</taxon>
        <taxon>Viridiplantae</taxon>
        <taxon>Streptophyta</taxon>
        <taxon>Embryophyta</taxon>
        <taxon>Tracheophyta</taxon>
        <taxon>Spermatophyta</taxon>
        <taxon>Pinopsida</taxon>
        <taxon>Pinidae</taxon>
        <taxon>Conifers II</taxon>
        <taxon>Cupressales</taxon>
        <taxon>Taxaceae</taxon>
        <taxon>Taxus</taxon>
    </lineage>
</organism>
<protein>
    <recommendedName>
        <fullName evidence="2">VTT domain-containing protein</fullName>
    </recommendedName>
</protein>
<feature type="transmembrane region" description="Helical" evidence="1">
    <location>
        <begin position="88"/>
        <end position="112"/>
    </location>
</feature>
<evidence type="ECO:0000256" key="1">
    <source>
        <dbReference type="SAM" id="Phobius"/>
    </source>
</evidence>
<keyword evidence="1" id="KW-1133">Transmembrane helix</keyword>
<reference evidence="3 4" key="1">
    <citation type="journal article" date="2021" name="Nat. Plants">
        <title>The Taxus genome provides insights into paclitaxel biosynthesis.</title>
        <authorList>
            <person name="Xiong X."/>
            <person name="Gou J."/>
            <person name="Liao Q."/>
            <person name="Li Y."/>
            <person name="Zhou Q."/>
            <person name="Bi G."/>
            <person name="Li C."/>
            <person name="Du R."/>
            <person name="Wang X."/>
            <person name="Sun T."/>
            <person name="Guo L."/>
            <person name="Liang H."/>
            <person name="Lu P."/>
            <person name="Wu Y."/>
            <person name="Zhang Z."/>
            <person name="Ro D.K."/>
            <person name="Shang Y."/>
            <person name="Huang S."/>
            <person name="Yan J."/>
        </authorList>
    </citation>
    <scope>NUCLEOTIDE SEQUENCE [LARGE SCALE GENOMIC DNA]</scope>
    <source>
        <strain evidence="3">Ta-2019</strain>
    </source>
</reference>
<feature type="transmembrane region" description="Helical" evidence="1">
    <location>
        <begin position="124"/>
        <end position="148"/>
    </location>
</feature>